<accession>A0AA35W2V0</accession>
<organism evidence="1 2">
    <name type="scientific">Geodia barretti</name>
    <name type="common">Barrett's horny sponge</name>
    <dbReference type="NCBI Taxonomy" id="519541"/>
    <lineage>
        <taxon>Eukaryota</taxon>
        <taxon>Metazoa</taxon>
        <taxon>Porifera</taxon>
        <taxon>Demospongiae</taxon>
        <taxon>Heteroscleromorpha</taxon>
        <taxon>Tetractinellida</taxon>
        <taxon>Astrophorina</taxon>
        <taxon>Geodiidae</taxon>
        <taxon>Geodia</taxon>
    </lineage>
</organism>
<comment type="caution">
    <text evidence="1">The sequence shown here is derived from an EMBL/GenBank/DDBJ whole genome shotgun (WGS) entry which is preliminary data.</text>
</comment>
<evidence type="ECO:0000313" key="1">
    <source>
        <dbReference type="EMBL" id="CAI8005424.1"/>
    </source>
</evidence>
<reference evidence="1" key="1">
    <citation type="submission" date="2023-03" db="EMBL/GenBank/DDBJ databases">
        <authorList>
            <person name="Steffen K."/>
            <person name="Cardenas P."/>
        </authorList>
    </citation>
    <scope>NUCLEOTIDE SEQUENCE</scope>
</reference>
<dbReference type="AlphaFoldDB" id="A0AA35W2V0"/>
<evidence type="ECO:0000313" key="2">
    <source>
        <dbReference type="Proteomes" id="UP001174909"/>
    </source>
</evidence>
<dbReference type="EMBL" id="CASHTH010000611">
    <property type="protein sequence ID" value="CAI8005424.1"/>
    <property type="molecule type" value="Genomic_DNA"/>
</dbReference>
<keyword evidence="2" id="KW-1185">Reference proteome</keyword>
<protein>
    <submittedName>
        <fullName evidence="1">Uncharacterized protein</fullName>
    </submittedName>
</protein>
<gene>
    <name evidence="1" type="ORF">GBAR_LOCUS4217</name>
</gene>
<proteinExistence type="predicted"/>
<name>A0AA35W2V0_GEOBA</name>
<dbReference type="Proteomes" id="UP001174909">
    <property type="component" value="Unassembled WGS sequence"/>
</dbReference>
<sequence>MHHWNVGGDIYIGWPDHGAEERRYTIVDIDLFGNVFRARVTDGERQGGFMVIFDCPNIVLEQLAEQASHALGFRVIVSGLRTSIEGNIVRSFDYEWYPTSEFEERPHALATTLAGLYGDIAPGQAG</sequence>